<dbReference type="VEuPathDB" id="FungiDB:GMDG_01379"/>
<dbReference type="PANTHER" id="PTHR13964:SF27">
    <property type="entry name" value="HAT-TRICK, ISOFORM D"/>
    <property type="match status" value="1"/>
</dbReference>
<evidence type="ECO:0000259" key="5">
    <source>
        <dbReference type="PROSITE" id="PS51011"/>
    </source>
</evidence>
<dbReference type="GO" id="GO:0000976">
    <property type="term" value="F:transcription cis-regulatory region binding"/>
    <property type="evidence" value="ECO:0007669"/>
    <property type="project" value="TreeGrafter"/>
</dbReference>
<dbReference type="CDD" id="cd16871">
    <property type="entry name" value="ARID_Swi1p-like"/>
    <property type="match status" value="1"/>
</dbReference>
<dbReference type="AlphaFoldDB" id="A0A177A531"/>
<feature type="compositionally biased region" description="Polar residues" evidence="4">
    <location>
        <begin position="551"/>
        <end position="572"/>
    </location>
</feature>
<dbReference type="InterPro" id="IPR051232">
    <property type="entry name" value="ARID/SWI1_ChromRemod"/>
</dbReference>
<dbReference type="PANTHER" id="PTHR13964">
    <property type="entry name" value="RBP-RELATED"/>
    <property type="match status" value="1"/>
</dbReference>
<feature type="region of interest" description="Disordered" evidence="4">
    <location>
        <begin position="462"/>
        <end position="491"/>
    </location>
</feature>
<dbReference type="EMBL" id="KV441400">
    <property type="protein sequence ID" value="OAF57355.1"/>
    <property type="molecule type" value="Genomic_DNA"/>
</dbReference>
<dbReference type="RefSeq" id="XP_024322645.1">
    <property type="nucleotide sequence ID" value="XM_024468323.1"/>
</dbReference>
<dbReference type="InterPro" id="IPR001606">
    <property type="entry name" value="ARID_dom"/>
</dbReference>
<evidence type="ECO:0000256" key="1">
    <source>
        <dbReference type="ARBA" id="ARBA00023015"/>
    </source>
</evidence>
<sequence>MSSWMNDAAALHNHNGAAFNHLNDPNMGANMLDPSAFMGTPTGNFVDPSQFQNQQIQRMQNGGMRNASPSFNSPVYQTNPVVPSKRPRPREDSLGTSPRQAPGMLPESRSQTPQLSYPGFNGNPREATQHAPQPTPYAHLQHNGSADASPSPVMGNQLRPGAVPQRVSTASPHPFSPAVQQFAPSPSHSDHTNRVETPQAQAQYAQNPGFGPGYNQPFTPPQGRNAPPPQQGAMQTPQMQQMHQQPQMQPPQMYQQQPQQPQQAQAQMEQQNKMIYQMQLQQQLNSRGLMNAQQQAAWMQNMPQNPNAMVKPQMPGGPNGQFPQGMRPQQSAVPRPNNPEQFMRNLSQFMQSKGQPLDVNPIVGDRTINLVMLYMAVTKYGGYRKVHHQGLWPQVAQTLQFNPLQMPSAPAQIKGHYERNLMMFEDAFASQQRQKAMMQQNANMAGQPQMSPTMQLSMQSQMAQQQQQQQQQFMTRQPQQQHMGQQSPPMGMQQQALQTPVKQMPPQGQQVAVDGFSTPQMPNQSQHNAQAHARAMSRSNEGTPMQNGTPFAVSSPTSLSKPGSMTLQSTHEIQIEEKKPKLSAYEPRMRPLTTWGGVNPEALENLCIDLVNLRPNVPSVPELGVIDIHALTMSLQSGIHSEVRLALDTLVTVSVEPRVQLDLRACGDLVESIVDCAEEQVELLAENAAEVSDVMLISSYEDVARGCRLEREGLQDIPLFGTVEYELDRSVERLICITTILRNLSFYETNHPLLADKLVITFLCTVVRYLGTRNMLLRTHSNTLDLMKDLIIFFSNLAQAVEIPGKEQALCLLHFLLAFSPCPPPVNPGSDKVIFSPYDPAIHRYLAPAVDSWAKLLARDEPNRTFYKNIFASDVTSSPPYELLTKSFALAISPIPGHKHDSGHGGMMAVVDARKPHLMQGMLAAEIISGLVPGPEVPIARSWLTSEDGFAQSLLRLITVLSTEPPSSVPAARGGQVAARNADDEALLHIMLSGITVLRRLFEKARDSEGGDMGMRGMAEGMIRQENLLGALMLKPPTQPRKEVIRGLCAYAGLDM</sequence>
<dbReference type="Proteomes" id="UP000077154">
    <property type="component" value="Unassembled WGS sequence"/>
</dbReference>
<organism evidence="6">
    <name type="scientific">Pseudogymnoascus destructans</name>
    <dbReference type="NCBI Taxonomy" id="655981"/>
    <lineage>
        <taxon>Eukaryota</taxon>
        <taxon>Fungi</taxon>
        <taxon>Dikarya</taxon>
        <taxon>Ascomycota</taxon>
        <taxon>Pezizomycotina</taxon>
        <taxon>Leotiomycetes</taxon>
        <taxon>Thelebolales</taxon>
        <taxon>Thelebolaceae</taxon>
        <taxon>Pseudogymnoascus</taxon>
    </lineage>
</organism>
<accession>A0A177A531</accession>
<reference evidence="6" key="1">
    <citation type="submission" date="2016-03" db="EMBL/GenBank/DDBJ databases">
        <title>Updated assembly of Pseudogymnoascus destructans, the fungus causing white-nose syndrome of bats.</title>
        <authorList>
            <person name="Palmer J.M."/>
            <person name="Drees K.P."/>
            <person name="Foster J.T."/>
            <person name="Lindner D.L."/>
        </authorList>
    </citation>
    <scope>NUCLEOTIDE SEQUENCE [LARGE SCALE GENOMIC DNA]</scope>
    <source>
        <strain evidence="6">20631-21</strain>
    </source>
</reference>
<dbReference type="eggNOG" id="KOG2744">
    <property type="taxonomic scope" value="Eukaryota"/>
</dbReference>
<dbReference type="SMART" id="SM00501">
    <property type="entry name" value="BRIGHT"/>
    <property type="match status" value="1"/>
</dbReference>
<feature type="compositionally biased region" description="Low complexity" evidence="4">
    <location>
        <begin position="231"/>
        <end position="268"/>
    </location>
</feature>
<gene>
    <name evidence="6" type="ORF">VC83_04694</name>
</gene>
<dbReference type="PROSITE" id="PS51011">
    <property type="entry name" value="ARID"/>
    <property type="match status" value="1"/>
</dbReference>
<name>A0A177A531_9PEZI</name>
<feature type="compositionally biased region" description="Polar residues" evidence="4">
    <location>
        <begin position="67"/>
        <end position="81"/>
    </location>
</feature>
<evidence type="ECO:0000313" key="6">
    <source>
        <dbReference type="EMBL" id="OAF57355.1"/>
    </source>
</evidence>
<keyword evidence="1" id="KW-0805">Transcription regulation</keyword>
<dbReference type="GeneID" id="36287765"/>
<dbReference type="GO" id="GO:0006357">
    <property type="term" value="P:regulation of transcription by RNA polymerase II"/>
    <property type="evidence" value="ECO:0007669"/>
    <property type="project" value="TreeGrafter"/>
</dbReference>
<feature type="domain" description="ARID" evidence="5">
    <location>
        <begin position="336"/>
        <end position="429"/>
    </location>
</feature>
<feature type="region of interest" description="Disordered" evidence="4">
    <location>
        <begin position="551"/>
        <end position="579"/>
    </location>
</feature>
<evidence type="ECO:0000256" key="2">
    <source>
        <dbReference type="ARBA" id="ARBA00023163"/>
    </source>
</evidence>
<proteinExistence type="predicted"/>
<dbReference type="Gene3D" id="1.10.150.60">
    <property type="entry name" value="ARID DNA-binding domain"/>
    <property type="match status" value="1"/>
</dbReference>
<evidence type="ECO:0000256" key="4">
    <source>
        <dbReference type="SAM" id="MobiDB-lite"/>
    </source>
</evidence>
<keyword evidence="2" id="KW-0804">Transcription</keyword>
<dbReference type="SMART" id="SM01014">
    <property type="entry name" value="ARID"/>
    <property type="match status" value="1"/>
</dbReference>
<keyword evidence="3" id="KW-0539">Nucleus</keyword>
<feature type="region of interest" description="Disordered" evidence="4">
    <location>
        <begin position="62"/>
        <end position="268"/>
    </location>
</feature>
<dbReference type="OrthoDB" id="1938591at2759"/>
<feature type="compositionally biased region" description="Polar residues" evidence="4">
    <location>
        <begin position="195"/>
        <end position="206"/>
    </location>
</feature>
<dbReference type="Pfam" id="PF01388">
    <property type="entry name" value="ARID"/>
    <property type="match status" value="1"/>
</dbReference>
<evidence type="ECO:0000256" key="3">
    <source>
        <dbReference type="ARBA" id="ARBA00023242"/>
    </source>
</evidence>
<dbReference type="InterPro" id="IPR036431">
    <property type="entry name" value="ARID_dom_sf"/>
</dbReference>
<dbReference type="SUPFAM" id="SSF46774">
    <property type="entry name" value="ARID-like"/>
    <property type="match status" value="1"/>
</dbReference>
<dbReference type="GO" id="GO:0016514">
    <property type="term" value="C:SWI/SNF complex"/>
    <property type="evidence" value="ECO:0007669"/>
    <property type="project" value="TreeGrafter"/>
</dbReference>
<protein>
    <recommendedName>
        <fullName evidence="5">ARID domain-containing protein</fullName>
    </recommendedName>
</protein>
<feature type="compositionally biased region" description="Polar residues" evidence="4">
    <location>
        <begin position="178"/>
        <end position="187"/>
    </location>
</feature>